<evidence type="ECO:0000313" key="2">
    <source>
        <dbReference type="Proteomes" id="UP001057291"/>
    </source>
</evidence>
<dbReference type="PANTHER" id="PTHR40051:SF1">
    <property type="entry name" value="YOLD-LIKE FAMILY PROTEIN"/>
    <property type="match status" value="1"/>
</dbReference>
<name>A0AAV4LC47_9BACL</name>
<proteinExistence type="predicted"/>
<dbReference type="InterPro" id="IPR014962">
    <property type="entry name" value="YolD"/>
</dbReference>
<protein>
    <recommendedName>
        <fullName evidence="3">YolD-like family protein</fullName>
    </recommendedName>
</protein>
<dbReference type="AlphaFoldDB" id="A0AAV4LC47"/>
<evidence type="ECO:0008006" key="3">
    <source>
        <dbReference type="Google" id="ProtNLM"/>
    </source>
</evidence>
<keyword evidence="2" id="KW-1185">Reference proteome</keyword>
<dbReference type="Pfam" id="PF08863">
    <property type="entry name" value="YolD"/>
    <property type="match status" value="1"/>
</dbReference>
<reference evidence="1" key="1">
    <citation type="journal article" date="2023" name="Int. J. Syst. Evol. Microbiol.">
        <title>Collibacillus ludicampi gen. nov., sp. nov., a new soil bacterium of the family Alicyclobacillaceae.</title>
        <authorList>
            <person name="Jojima T."/>
            <person name="Ioku Y."/>
            <person name="Fukuta Y."/>
            <person name="Shirasaka N."/>
            <person name="Matsumura Y."/>
            <person name="Mori M."/>
        </authorList>
    </citation>
    <scope>NUCLEOTIDE SEQUENCE</scope>
    <source>
        <strain evidence="1">TP075</strain>
    </source>
</reference>
<dbReference type="Proteomes" id="UP001057291">
    <property type="component" value="Unassembled WGS sequence"/>
</dbReference>
<dbReference type="RefSeq" id="WP_282198586.1">
    <property type="nucleotide sequence ID" value="NZ_BOQE01000001.1"/>
</dbReference>
<dbReference type="EMBL" id="BOQE01000001">
    <property type="protein sequence ID" value="GIM45380.1"/>
    <property type="molecule type" value="Genomic_DNA"/>
</dbReference>
<sequence>MTRRAMLTERGNKLWEGSRMILPEHRAAIAEYEYKQRLLTKPTLDSDKLEEMSRKLSEALQDEKRITIHVFHPEGIERVHVLPKKIDISTRILVGLSTLGERTIRIKLDDIIDIEH</sequence>
<dbReference type="PANTHER" id="PTHR40051">
    <property type="entry name" value="IG HYPOTHETICAL 15966"/>
    <property type="match status" value="1"/>
</dbReference>
<accession>A0AAV4LC47</accession>
<organism evidence="1 2">
    <name type="scientific">Collibacillus ludicampi</name>
    <dbReference type="NCBI Taxonomy" id="2771369"/>
    <lineage>
        <taxon>Bacteria</taxon>
        <taxon>Bacillati</taxon>
        <taxon>Bacillota</taxon>
        <taxon>Bacilli</taxon>
        <taxon>Bacillales</taxon>
        <taxon>Alicyclobacillaceae</taxon>
        <taxon>Collibacillus</taxon>
    </lineage>
</organism>
<comment type="caution">
    <text evidence="1">The sequence shown here is derived from an EMBL/GenBank/DDBJ whole genome shotgun (WGS) entry which is preliminary data.</text>
</comment>
<gene>
    <name evidence="1" type="ORF">DNHGIG_09290</name>
</gene>
<evidence type="ECO:0000313" key="1">
    <source>
        <dbReference type="EMBL" id="GIM45380.1"/>
    </source>
</evidence>